<dbReference type="PROSITE" id="PS51221">
    <property type="entry name" value="TTL"/>
    <property type="match status" value="1"/>
</dbReference>
<dbReference type="InterPro" id="IPR004344">
    <property type="entry name" value="TTL/TTLL_fam"/>
</dbReference>
<organism evidence="1">
    <name type="scientific">Grammatophora oceanica</name>
    <dbReference type="NCBI Taxonomy" id="210454"/>
    <lineage>
        <taxon>Eukaryota</taxon>
        <taxon>Sar</taxon>
        <taxon>Stramenopiles</taxon>
        <taxon>Ochrophyta</taxon>
        <taxon>Bacillariophyta</taxon>
        <taxon>Fragilariophyceae</taxon>
        <taxon>Fragilariophycidae</taxon>
        <taxon>Rhabdonematales</taxon>
        <taxon>Grammatophoraceae</taxon>
        <taxon>Grammatophora</taxon>
    </lineage>
</organism>
<dbReference type="Gene3D" id="3.30.470.20">
    <property type="entry name" value="ATP-grasp fold, B domain"/>
    <property type="match status" value="1"/>
</dbReference>
<dbReference type="Pfam" id="PF03133">
    <property type="entry name" value="TTL"/>
    <property type="match status" value="1"/>
</dbReference>
<name>A0A7S1VTZ5_9STRA</name>
<dbReference type="EMBL" id="HBGK01051400">
    <property type="protein sequence ID" value="CAD9311332.1"/>
    <property type="molecule type" value="Transcribed_RNA"/>
</dbReference>
<dbReference type="AlphaFoldDB" id="A0A7S1VTZ5"/>
<proteinExistence type="predicted"/>
<reference evidence="1" key="1">
    <citation type="submission" date="2021-01" db="EMBL/GenBank/DDBJ databases">
        <authorList>
            <person name="Corre E."/>
            <person name="Pelletier E."/>
            <person name="Niang G."/>
            <person name="Scheremetjew M."/>
            <person name="Finn R."/>
            <person name="Kale V."/>
            <person name="Holt S."/>
            <person name="Cochrane G."/>
            <person name="Meng A."/>
            <person name="Brown T."/>
            <person name="Cohen L."/>
        </authorList>
    </citation>
    <scope>NUCLEOTIDE SEQUENCE</scope>
    <source>
        <strain evidence="1">CCMP 410</strain>
    </source>
</reference>
<sequence length="220" mass="25167">MDPLIVLYHDGYVRVGNAEYNEKDWNSTTQHLTTHTYLADEEKGTIQELEDWLQEYYDANKGRLSKTGVKDPVIHVRNQLKEMIAQTADCFKNYTFGVEHDGDTLNAENGYAIYGFDSILDRDLDAWYIEAQAGPGMEEEFDFRVEMHRDLLRSMIDIVAEIQQKQETDPAANLLPIENLGGWEIVYADGWMYEYEGYKRIPQHEKPGCGGGGASSAIKR</sequence>
<protein>
    <submittedName>
        <fullName evidence="1">Uncharacterized protein</fullName>
    </submittedName>
</protein>
<dbReference type="PANTHER" id="PTHR47664:SF1">
    <property type="entry name" value="CHROMOSOME UNDETERMINED SCAFFOLD_14, WHOLE GENOME SHOTGUN SEQUENCE"/>
    <property type="match status" value="1"/>
</dbReference>
<evidence type="ECO:0000313" key="1">
    <source>
        <dbReference type="EMBL" id="CAD9311332.1"/>
    </source>
</evidence>
<gene>
    <name evidence="1" type="ORF">GOCE00092_LOCUS27070</name>
</gene>
<accession>A0A7S1VTZ5</accession>
<dbReference type="PANTHER" id="PTHR47664">
    <property type="entry name" value="NLPC_P60 DOMAIN-CONTAINING PROTEIN"/>
    <property type="match status" value="1"/>
</dbReference>